<dbReference type="HAMAP" id="MF_00161">
    <property type="entry name" value="LspA"/>
    <property type="match status" value="1"/>
</dbReference>
<feature type="transmembrane region" description="Helical" evidence="9">
    <location>
        <begin position="42"/>
        <end position="59"/>
    </location>
</feature>
<evidence type="ECO:0000256" key="7">
    <source>
        <dbReference type="ARBA" id="ARBA00022989"/>
    </source>
</evidence>
<keyword evidence="7 9" id="KW-1133">Transmembrane helix</keyword>
<dbReference type="InterPro" id="IPR001872">
    <property type="entry name" value="Peptidase_A8"/>
</dbReference>
<comment type="similarity">
    <text evidence="1 9 10">Belongs to the peptidase A8 family.</text>
</comment>
<dbReference type="Pfam" id="PF01252">
    <property type="entry name" value="Peptidase_A8"/>
    <property type="match status" value="1"/>
</dbReference>
<comment type="catalytic activity">
    <reaction evidence="9">
        <text>Release of signal peptides from bacterial membrane prolipoproteins. Hydrolyzes -Xaa-Yaa-Zaa-|-(S,diacylglyceryl)Cys-, in which Xaa is hydrophobic (preferably Leu), and Yaa (Ala or Ser) and Zaa (Gly or Ala) have small, neutral side chains.</text>
        <dbReference type="EC" id="3.4.23.36"/>
    </reaction>
</comment>
<comment type="caution">
    <text evidence="12">The sequence shown here is derived from an EMBL/GenBank/DDBJ whole genome shotgun (WGS) entry which is preliminary data.</text>
</comment>
<evidence type="ECO:0000256" key="10">
    <source>
        <dbReference type="RuleBase" id="RU004181"/>
    </source>
</evidence>
<evidence type="ECO:0000256" key="3">
    <source>
        <dbReference type="ARBA" id="ARBA00022670"/>
    </source>
</evidence>
<gene>
    <name evidence="9" type="primary">lspA</name>
    <name evidence="12" type="ORF">PSRA_0883</name>
</gene>
<organism evidence="12 13">
    <name type="scientific">Pseudoscardovia radai</name>
    <dbReference type="NCBI Taxonomy" id="987066"/>
    <lineage>
        <taxon>Bacteria</taxon>
        <taxon>Bacillati</taxon>
        <taxon>Actinomycetota</taxon>
        <taxon>Actinomycetes</taxon>
        <taxon>Bifidobacteriales</taxon>
        <taxon>Bifidobacteriaceae</taxon>
        <taxon>Pseudoscardovia</taxon>
    </lineage>
</organism>
<keyword evidence="5 9" id="KW-0064">Aspartyl protease</keyword>
<sequence>MALTTPTDERIPDNGDSGDGAPSAPERASQAPDPASGRGRRITVFLLVAAVLIALDQATKNLALTHLSNGRRVSLVNNQLGLRLLRNPGASLGMGSGATGVISILAIAACVVLCYLVWCTASMRWAVALSFCFAGAFGNLIDRVIYADGFLNGRVVDFIDYGWSVGNVADIELTVAAVAIVLLVVFDVPFGVRKPEAAACDDGASAGASGDGTSETGVAESGVKEERG</sequence>
<evidence type="ECO:0000313" key="12">
    <source>
        <dbReference type="EMBL" id="OZG51803.1"/>
    </source>
</evidence>
<keyword evidence="4 9" id="KW-0812">Transmembrane</keyword>
<keyword evidence="3 9" id="KW-0645">Protease</keyword>
<dbReference type="Proteomes" id="UP000216725">
    <property type="component" value="Unassembled WGS sequence"/>
</dbReference>
<dbReference type="EC" id="3.4.23.36" evidence="9"/>
<comment type="subcellular location">
    <subcellularLocation>
        <location evidence="9">Cell membrane</location>
        <topology evidence="9">Multi-pass membrane protein</topology>
    </subcellularLocation>
</comment>
<feature type="region of interest" description="Disordered" evidence="11">
    <location>
        <begin position="1"/>
        <end position="37"/>
    </location>
</feature>
<evidence type="ECO:0000256" key="1">
    <source>
        <dbReference type="ARBA" id="ARBA00006139"/>
    </source>
</evidence>
<evidence type="ECO:0000313" key="13">
    <source>
        <dbReference type="Proteomes" id="UP000216725"/>
    </source>
</evidence>
<comment type="pathway">
    <text evidence="9">Protein modification; lipoprotein biosynthesis (signal peptide cleavage).</text>
</comment>
<reference evidence="12 13" key="1">
    <citation type="journal article" date="2017" name="BMC Genomics">
        <title>Comparative genomic and phylogenomic analyses of the Bifidobacteriaceae family.</title>
        <authorList>
            <person name="Lugli G.A."/>
            <person name="Milani C."/>
            <person name="Turroni F."/>
            <person name="Duranti S."/>
            <person name="Mancabelli L."/>
            <person name="Mangifesta M."/>
            <person name="Ferrario C."/>
            <person name="Modesto M."/>
            <person name="Mattarelli P."/>
            <person name="Jiri K."/>
            <person name="van Sinderen D."/>
            <person name="Ventura M."/>
        </authorList>
    </citation>
    <scope>NUCLEOTIDE SEQUENCE [LARGE SCALE GENOMIC DNA]</scope>
    <source>
        <strain evidence="12 13">DSM 24742</strain>
    </source>
</reference>
<accession>A0A261EY80</accession>
<name>A0A261EY80_9BIFI</name>
<dbReference type="GO" id="GO:0005886">
    <property type="term" value="C:plasma membrane"/>
    <property type="evidence" value="ECO:0007669"/>
    <property type="project" value="UniProtKB-SubCell"/>
</dbReference>
<keyword evidence="2 9" id="KW-1003">Cell membrane</keyword>
<evidence type="ECO:0000256" key="5">
    <source>
        <dbReference type="ARBA" id="ARBA00022750"/>
    </source>
</evidence>
<dbReference type="PANTHER" id="PTHR33695:SF1">
    <property type="entry name" value="LIPOPROTEIN SIGNAL PEPTIDASE"/>
    <property type="match status" value="1"/>
</dbReference>
<feature type="active site" evidence="9">
    <location>
        <position position="170"/>
    </location>
</feature>
<protein>
    <recommendedName>
        <fullName evidence="9">Lipoprotein signal peptidase</fullName>
        <ecNumber evidence="9">3.4.23.36</ecNumber>
    </recommendedName>
    <alternativeName>
        <fullName evidence="9">Prolipoprotein signal peptidase</fullName>
    </alternativeName>
    <alternativeName>
        <fullName evidence="9">Signal peptidase II</fullName>
        <shortName evidence="9">SPase II</shortName>
    </alternativeName>
</protein>
<proteinExistence type="inferred from homology"/>
<evidence type="ECO:0000256" key="6">
    <source>
        <dbReference type="ARBA" id="ARBA00022801"/>
    </source>
</evidence>
<keyword evidence="13" id="KW-1185">Reference proteome</keyword>
<evidence type="ECO:0000256" key="11">
    <source>
        <dbReference type="SAM" id="MobiDB-lite"/>
    </source>
</evidence>
<evidence type="ECO:0000256" key="9">
    <source>
        <dbReference type="HAMAP-Rule" id="MF_00161"/>
    </source>
</evidence>
<feature type="transmembrane region" description="Helical" evidence="9">
    <location>
        <begin position="92"/>
        <end position="118"/>
    </location>
</feature>
<dbReference type="AlphaFoldDB" id="A0A261EY80"/>
<feature type="compositionally biased region" description="Low complexity" evidence="11">
    <location>
        <begin position="200"/>
        <end position="217"/>
    </location>
</feature>
<feature type="transmembrane region" description="Helical" evidence="9">
    <location>
        <begin position="125"/>
        <end position="141"/>
    </location>
</feature>
<dbReference type="GO" id="GO:0004190">
    <property type="term" value="F:aspartic-type endopeptidase activity"/>
    <property type="evidence" value="ECO:0007669"/>
    <property type="project" value="UniProtKB-UniRule"/>
</dbReference>
<comment type="function">
    <text evidence="9">This protein specifically catalyzes the removal of signal peptides from prolipoproteins.</text>
</comment>
<feature type="active site" evidence="9">
    <location>
        <position position="157"/>
    </location>
</feature>
<feature type="transmembrane region" description="Helical" evidence="9">
    <location>
        <begin position="161"/>
        <end position="186"/>
    </location>
</feature>
<evidence type="ECO:0000256" key="8">
    <source>
        <dbReference type="ARBA" id="ARBA00023136"/>
    </source>
</evidence>
<dbReference type="EMBL" id="MWWR01000006">
    <property type="protein sequence ID" value="OZG51803.1"/>
    <property type="molecule type" value="Genomic_DNA"/>
</dbReference>
<evidence type="ECO:0000256" key="4">
    <source>
        <dbReference type="ARBA" id="ARBA00022692"/>
    </source>
</evidence>
<keyword evidence="8 9" id="KW-0472">Membrane</keyword>
<dbReference type="GO" id="GO:0006508">
    <property type="term" value="P:proteolysis"/>
    <property type="evidence" value="ECO:0007669"/>
    <property type="project" value="UniProtKB-KW"/>
</dbReference>
<feature type="region of interest" description="Disordered" evidence="11">
    <location>
        <begin position="200"/>
        <end position="228"/>
    </location>
</feature>
<dbReference type="PANTHER" id="PTHR33695">
    <property type="entry name" value="LIPOPROTEIN SIGNAL PEPTIDASE"/>
    <property type="match status" value="1"/>
</dbReference>
<evidence type="ECO:0000256" key="2">
    <source>
        <dbReference type="ARBA" id="ARBA00022475"/>
    </source>
</evidence>
<dbReference type="PRINTS" id="PR00781">
    <property type="entry name" value="LIPOSIGPTASE"/>
</dbReference>
<dbReference type="UniPathway" id="UPA00665"/>
<keyword evidence="6 9" id="KW-0378">Hydrolase</keyword>